<dbReference type="GO" id="GO:0005344">
    <property type="term" value="F:oxygen carrier activity"/>
    <property type="evidence" value="ECO:0007669"/>
    <property type="project" value="UniProtKB-KW"/>
</dbReference>
<evidence type="ECO:0000256" key="3">
    <source>
        <dbReference type="ARBA" id="ARBA00023004"/>
    </source>
</evidence>
<dbReference type="InterPro" id="IPR000971">
    <property type="entry name" value="Globin"/>
</dbReference>
<proteinExistence type="inferred from homology"/>
<accession>A0A7I8W1F6</accession>
<keyword evidence="4" id="KW-0561">Oxygen transport</keyword>
<evidence type="ECO:0000256" key="1">
    <source>
        <dbReference type="ARBA" id="ARBA00022617"/>
    </source>
</evidence>
<keyword evidence="7" id="KW-1185">Reference proteome</keyword>
<dbReference type="InterPro" id="IPR009050">
    <property type="entry name" value="Globin-like_sf"/>
</dbReference>
<dbReference type="Gene3D" id="1.10.490.10">
    <property type="entry name" value="Globins"/>
    <property type="match status" value="1"/>
</dbReference>
<feature type="domain" description="Globin" evidence="5">
    <location>
        <begin position="37"/>
        <end position="186"/>
    </location>
</feature>
<comment type="caution">
    <text evidence="6">The sequence shown here is derived from an EMBL/GenBank/DDBJ whole genome shotgun (WGS) entry which is preliminary data.</text>
</comment>
<dbReference type="EMBL" id="CAJFCJ010000017">
    <property type="protein sequence ID" value="CAD5122365.1"/>
    <property type="molecule type" value="Genomic_DNA"/>
</dbReference>
<evidence type="ECO:0000259" key="5">
    <source>
        <dbReference type="PROSITE" id="PS01033"/>
    </source>
</evidence>
<gene>
    <name evidence="6" type="ORF">DGYR_LOCUS10184</name>
</gene>
<evidence type="ECO:0000256" key="4">
    <source>
        <dbReference type="RuleBase" id="RU000356"/>
    </source>
</evidence>
<sequence>MGCQASQPIYPMGVDPRLMTYGSNNSKTVDSKSFKIPLTEREVFNITKSWKAISKNMTNTGVNMFLKMFETNEDMKIMFEQFRTVDNVADLWTSRALENHAVLVMNALDDAITNMDDEQYVVEMLLTTGKSHRRFENFNANIFWNIEEPFLISIKETLGNRMNSNLEQVYAKAIRFVLIILVTGFEQKEVKSVSGMSTPSNMSSAFSR</sequence>
<evidence type="ECO:0000313" key="7">
    <source>
        <dbReference type="Proteomes" id="UP000549394"/>
    </source>
</evidence>
<dbReference type="GO" id="GO:0020037">
    <property type="term" value="F:heme binding"/>
    <property type="evidence" value="ECO:0007669"/>
    <property type="project" value="InterPro"/>
</dbReference>
<dbReference type="Pfam" id="PF00042">
    <property type="entry name" value="Globin"/>
    <property type="match status" value="1"/>
</dbReference>
<keyword evidence="3" id="KW-0408">Iron</keyword>
<keyword evidence="1 4" id="KW-0349">Heme</keyword>
<comment type="similarity">
    <text evidence="4">Belongs to the globin family.</text>
</comment>
<dbReference type="GO" id="GO:0046872">
    <property type="term" value="F:metal ion binding"/>
    <property type="evidence" value="ECO:0007669"/>
    <property type="project" value="UniProtKB-KW"/>
</dbReference>
<reference evidence="6 7" key="1">
    <citation type="submission" date="2020-08" db="EMBL/GenBank/DDBJ databases">
        <authorList>
            <person name="Hejnol A."/>
        </authorList>
    </citation>
    <scope>NUCLEOTIDE SEQUENCE [LARGE SCALE GENOMIC DNA]</scope>
</reference>
<keyword evidence="4" id="KW-0813">Transport</keyword>
<keyword evidence="2" id="KW-0479">Metal-binding</keyword>
<organism evidence="6 7">
    <name type="scientific">Dimorphilus gyrociliatus</name>
    <dbReference type="NCBI Taxonomy" id="2664684"/>
    <lineage>
        <taxon>Eukaryota</taxon>
        <taxon>Metazoa</taxon>
        <taxon>Spiralia</taxon>
        <taxon>Lophotrochozoa</taxon>
        <taxon>Annelida</taxon>
        <taxon>Polychaeta</taxon>
        <taxon>Polychaeta incertae sedis</taxon>
        <taxon>Dinophilidae</taxon>
        <taxon>Dimorphilus</taxon>
    </lineage>
</organism>
<evidence type="ECO:0000313" key="6">
    <source>
        <dbReference type="EMBL" id="CAD5122365.1"/>
    </source>
</evidence>
<dbReference type="PROSITE" id="PS01033">
    <property type="entry name" value="GLOBIN"/>
    <property type="match status" value="1"/>
</dbReference>
<dbReference type="PANTHER" id="PTHR46458">
    <property type="entry name" value="BLR2807 PROTEIN"/>
    <property type="match status" value="1"/>
</dbReference>
<dbReference type="SUPFAM" id="SSF46458">
    <property type="entry name" value="Globin-like"/>
    <property type="match status" value="1"/>
</dbReference>
<dbReference type="GO" id="GO:0019825">
    <property type="term" value="F:oxygen binding"/>
    <property type="evidence" value="ECO:0007669"/>
    <property type="project" value="InterPro"/>
</dbReference>
<dbReference type="AlphaFoldDB" id="A0A7I8W1F6"/>
<dbReference type="Proteomes" id="UP000549394">
    <property type="component" value="Unassembled WGS sequence"/>
</dbReference>
<dbReference type="InterPro" id="IPR012292">
    <property type="entry name" value="Globin/Proto"/>
</dbReference>
<evidence type="ECO:0000256" key="2">
    <source>
        <dbReference type="ARBA" id="ARBA00022723"/>
    </source>
</evidence>
<dbReference type="OrthoDB" id="6344802at2759"/>
<protein>
    <submittedName>
        <fullName evidence="6">DgyrCDS10802</fullName>
    </submittedName>
</protein>
<dbReference type="PANTHER" id="PTHR46458:SF5">
    <property type="entry name" value="GLOBIN FAMILY PROFILE DOMAIN-CONTAINING PROTEIN"/>
    <property type="match status" value="1"/>
</dbReference>
<name>A0A7I8W1F6_9ANNE</name>
<dbReference type="InterPro" id="IPR050532">
    <property type="entry name" value="Globin-like_OT"/>
</dbReference>